<dbReference type="PRINTS" id="PR01950">
    <property type="entry name" value="LANCSUPER"/>
</dbReference>
<reference evidence="1" key="1">
    <citation type="submission" date="2022-11" db="EMBL/GenBank/DDBJ databases">
        <title>Minimal conservation of predation-associated metabolite biosynthetic gene clusters underscores biosynthetic potential of Myxococcota including descriptions for ten novel species: Archangium lansinium sp. nov., Myxococcus landrumus sp. nov., Nannocystis bai.</title>
        <authorList>
            <person name="Ahearne A."/>
            <person name="Stevens C."/>
            <person name="Dowd S."/>
        </authorList>
    </citation>
    <scope>NUCLEOTIDE SEQUENCE</scope>
    <source>
        <strain evidence="1">Fl3</strain>
    </source>
</reference>
<evidence type="ECO:0000313" key="2">
    <source>
        <dbReference type="Proteomes" id="UP001164459"/>
    </source>
</evidence>
<dbReference type="PRINTS" id="PR01955">
    <property type="entry name" value="LANCFRANKIA"/>
</dbReference>
<keyword evidence="2" id="KW-1185">Reference proteome</keyword>
<sequence>MPCDLARGDVGLALFHGWMDACFPGESWDRVAHVHLTAAAQGTSALEFVPLGLHHGASGLAFCTQFLARGSRYQRMLASVESSLLPQIAAAAELCQRRRGRLHTSDFDIISGLSGMVGYLLCRTDDQPAREALIAVARALVALVGADDVGPLWRTLPDFMDETMRAHFPGGNLNCGLAHGGPGLLAALALTFRAGVRVDGSAAAIRALSEWLLASRVEDAWGDSWPMAVPLLPGVPTTPCRNAWCYGSPGVARALWLAGEALEERTYCSAALEAMRAFCRRPAPARGVDSPTLCHGLAGLLQIVMRFAHDSGSEDLHAEVQRLFDQLVACHAPGSLLGFQNVETGDVRTDHPGLLEGAAGVASVLLAAACAIEPTWDRAFLLS</sequence>
<dbReference type="Gene3D" id="1.50.10.20">
    <property type="match status" value="1"/>
</dbReference>
<name>A0ABY7HKP4_9BACT</name>
<dbReference type="SMART" id="SM01260">
    <property type="entry name" value="LANC_like"/>
    <property type="match status" value="1"/>
</dbReference>
<evidence type="ECO:0000313" key="1">
    <source>
        <dbReference type="EMBL" id="WAS99595.1"/>
    </source>
</evidence>
<gene>
    <name evidence="1" type="ORF">O0S08_10555</name>
</gene>
<dbReference type="EMBL" id="CP114040">
    <property type="protein sequence ID" value="WAS99595.1"/>
    <property type="molecule type" value="Genomic_DNA"/>
</dbReference>
<dbReference type="CDD" id="cd04793">
    <property type="entry name" value="LanC"/>
    <property type="match status" value="1"/>
</dbReference>
<organism evidence="1 2">
    <name type="scientific">Nannocystis punicea</name>
    <dbReference type="NCBI Taxonomy" id="2995304"/>
    <lineage>
        <taxon>Bacteria</taxon>
        <taxon>Pseudomonadati</taxon>
        <taxon>Myxococcota</taxon>
        <taxon>Polyangia</taxon>
        <taxon>Nannocystales</taxon>
        <taxon>Nannocystaceae</taxon>
        <taxon>Nannocystis</taxon>
    </lineage>
</organism>
<dbReference type="Pfam" id="PF05147">
    <property type="entry name" value="LANC_like"/>
    <property type="match status" value="1"/>
</dbReference>
<protein>
    <submittedName>
        <fullName evidence="1">Lanthionine synthetase C family protein</fullName>
    </submittedName>
</protein>
<proteinExistence type="predicted"/>
<dbReference type="InterPro" id="IPR007822">
    <property type="entry name" value="LANC-like"/>
</dbReference>
<accession>A0ABY7HKP4</accession>
<dbReference type="SUPFAM" id="SSF158745">
    <property type="entry name" value="LanC-like"/>
    <property type="match status" value="1"/>
</dbReference>
<dbReference type="Proteomes" id="UP001164459">
    <property type="component" value="Chromosome"/>
</dbReference>
<dbReference type="InterPro" id="IPR033889">
    <property type="entry name" value="LanC"/>
</dbReference>